<dbReference type="EMBL" id="BMXS01000006">
    <property type="protein sequence ID" value="GGX89345.1"/>
    <property type="molecule type" value="Genomic_DNA"/>
</dbReference>
<evidence type="ECO:0000256" key="9">
    <source>
        <dbReference type="ARBA" id="ARBA00023049"/>
    </source>
</evidence>
<keyword evidence="2" id="KW-1003">Cell membrane</keyword>
<reference evidence="15" key="1">
    <citation type="journal article" date="2019" name="Int. J. Syst. Evol. Microbiol.">
        <title>The Global Catalogue of Microorganisms (GCM) 10K type strain sequencing project: providing services to taxonomists for standard genome sequencing and annotation.</title>
        <authorList>
            <consortium name="The Broad Institute Genomics Platform"/>
            <consortium name="The Broad Institute Genome Sequencing Center for Infectious Disease"/>
            <person name="Wu L."/>
            <person name="Ma J."/>
        </authorList>
    </citation>
    <scope>NUCLEOTIDE SEQUENCE [LARGE SCALE GENOMIC DNA]</scope>
    <source>
        <strain evidence="15">KCTC 22228</strain>
    </source>
</reference>
<comment type="caution">
    <text evidence="14">The sequence shown here is derived from an EMBL/GenBank/DDBJ whole genome shotgun (WGS) entry which is preliminary data.</text>
</comment>
<evidence type="ECO:0000256" key="6">
    <source>
        <dbReference type="ARBA" id="ARBA00022801"/>
    </source>
</evidence>
<evidence type="ECO:0000256" key="3">
    <source>
        <dbReference type="ARBA" id="ARBA00022670"/>
    </source>
</evidence>
<dbReference type="InterPro" id="IPR050083">
    <property type="entry name" value="HtpX_protease"/>
</dbReference>
<evidence type="ECO:0000256" key="11">
    <source>
        <dbReference type="RuleBase" id="RU003983"/>
    </source>
</evidence>
<dbReference type="Proteomes" id="UP000653056">
    <property type="component" value="Unassembled WGS sequence"/>
</dbReference>
<feature type="domain" description="Peptidase M48" evidence="13">
    <location>
        <begin position="84"/>
        <end position="280"/>
    </location>
</feature>
<comment type="subcellular location">
    <subcellularLocation>
        <location evidence="1">Cell membrane</location>
        <topology evidence="1">Multi-pass membrane protein</topology>
    </subcellularLocation>
</comment>
<feature type="transmembrane region" description="Helical" evidence="12">
    <location>
        <begin position="20"/>
        <end position="39"/>
    </location>
</feature>
<keyword evidence="15" id="KW-1185">Reference proteome</keyword>
<evidence type="ECO:0000313" key="14">
    <source>
        <dbReference type="EMBL" id="GGX89345.1"/>
    </source>
</evidence>
<evidence type="ECO:0000256" key="1">
    <source>
        <dbReference type="ARBA" id="ARBA00004651"/>
    </source>
</evidence>
<dbReference type="PANTHER" id="PTHR43221">
    <property type="entry name" value="PROTEASE HTPX"/>
    <property type="match status" value="1"/>
</dbReference>
<evidence type="ECO:0000313" key="15">
    <source>
        <dbReference type="Proteomes" id="UP000653056"/>
    </source>
</evidence>
<keyword evidence="6 11" id="KW-0378">Hydrolase</keyword>
<dbReference type="Pfam" id="PF01435">
    <property type="entry name" value="Peptidase_M48"/>
    <property type="match status" value="1"/>
</dbReference>
<dbReference type="Gene3D" id="3.30.2010.10">
    <property type="entry name" value="Metalloproteases ('zincins'), catalytic domain"/>
    <property type="match status" value="1"/>
</dbReference>
<evidence type="ECO:0000256" key="10">
    <source>
        <dbReference type="ARBA" id="ARBA00023136"/>
    </source>
</evidence>
<evidence type="ECO:0000259" key="13">
    <source>
        <dbReference type="Pfam" id="PF01435"/>
    </source>
</evidence>
<evidence type="ECO:0000256" key="5">
    <source>
        <dbReference type="ARBA" id="ARBA00022723"/>
    </source>
</evidence>
<evidence type="ECO:0000256" key="4">
    <source>
        <dbReference type="ARBA" id="ARBA00022692"/>
    </source>
</evidence>
<keyword evidence="7 11" id="KW-0862">Zinc</keyword>
<keyword evidence="8 12" id="KW-1133">Transmembrane helix</keyword>
<keyword evidence="4 12" id="KW-0812">Transmembrane</keyword>
<proteinExistence type="inferred from homology"/>
<evidence type="ECO:0000256" key="8">
    <source>
        <dbReference type="ARBA" id="ARBA00022989"/>
    </source>
</evidence>
<name>A0ABQ2YP73_9GAMM</name>
<protein>
    <submittedName>
        <fullName evidence="14">Peptidase M48</fullName>
    </submittedName>
</protein>
<keyword evidence="10 12" id="KW-0472">Membrane</keyword>
<evidence type="ECO:0000256" key="2">
    <source>
        <dbReference type="ARBA" id="ARBA00022475"/>
    </source>
</evidence>
<keyword evidence="5" id="KW-0479">Metal-binding</keyword>
<sequence>MITLRPQRLWLVRLKNGFQALLIMAGLALVLSVPGYLLAGTGGVIMSFVAVAIAAHFSSWVPARIILANAGAGLLRRHHAPELYGVLDILYQRAGLEIEPQLYYSPSRDLNAFAVGDRRDGGIAITAGLLRTLDLRQLAAVLAHEVNHLQHGDTRVMSMAAAMTRLTFWLATVVQISLLLLLPLIMTGEGELPWLPLLLVALSPTLSTLLQLALSRNREYTADLEAAAITGDPYGLASALDVLERHNGSWLTTLFGRQPPAWIQWLHTHPPTHKRIRRLHDIGGLPRHSDSRPSIRLPEVDRPLIIQRPGPAGGRYWILRRR</sequence>
<dbReference type="InterPro" id="IPR001915">
    <property type="entry name" value="Peptidase_M48"/>
</dbReference>
<accession>A0ABQ2YP73</accession>
<organism evidence="14 15">
    <name type="scientific">Litchfieldella qijiaojingensis</name>
    <dbReference type="NCBI Taxonomy" id="980347"/>
    <lineage>
        <taxon>Bacteria</taxon>
        <taxon>Pseudomonadati</taxon>
        <taxon>Pseudomonadota</taxon>
        <taxon>Gammaproteobacteria</taxon>
        <taxon>Oceanospirillales</taxon>
        <taxon>Halomonadaceae</taxon>
        <taxon>Litchfieldella</taxon>
    </lineage>
</organism>
<feature type="transmembrane region" description="Helical" evidence="12">
    <location>
        <begin position="45"/>
        <end position="67"/>
    </location>
</feature>
<keyword evidence="3 11" id="KW-0645">Protease</keyword>
<evidence type="ECO:0000256" key="7">
    <source>
        <dbReference type="ARBA" id="ARBA00022833"/>
    </source>
</evidence>
<feature type="transmembrane region" description="Helical" evidence="12">
    <location>
        <begin position="166"/>
        <end position="186"/>
    </location>
</feature>
<dbReference type="CDD" id="cd07339">
    <property type="entry name" value="M48B_HtpX_like"/>
    <property type="match status" value="1"/>
</dbReference>
<comment type="cofactor">
    <cofactor evidence="11">
        <name>Zn(2+)</name>
        <dbReference type="ChEBI" id="CHEBI:29105"/>
    </cofactor>
    <text evidence="11">Binds 1 zinc ion per subunit.</text>
</comment>
<dbReference type="PANTHER" id="PTHR43221:SF1">
    <property type="entry name" value="PROTEASE HTPX"/>
    <property type="match status" value="1"/>
</dbReference>
<gene>
    <name evidence="14" type="ORF">GCM10007160_15890</name>
</gene>
<comment type="similarity">
    <text evidence="11">Belongs to the peptidase M48 family.</text>
</comment>
<feature type="transmembrane region" description="Helical" evidence="12">
    <location>
        <begin position="192"/>
        <end position="214"/>
    </location>
</feature>
<evidence type="ECO:0000256" key="12">
    <source>
        <dbReference type="SAM" id="Phobius"/>
    </source>
</evidence>
<dbReference type="RefSeq" id="WP_229803383.1">
    <property type="nucleotide sequence ID" value="NZ_BMXS01000006.1"/>
</dbReference>
<keyword evidence="9 11" id="KW-0482">Metalloprotease</keyword>